<dbReference type="PANTHER" id="PTHR43408">
    <property type="entry name" value="FMN REDUCTASE (NADPH)"/>
    <property type="match status" value="1"/>
</dbReference>
<dbReference type="InterPro" id="IPR023932">
    <property type="entry name" value="CE1759_FMN_reduct"/>
</dbReference>
<dbReference type="RefSeq" id="WP_329074224.1">
    <property type="nucleotide sequence ID" value="NZ_CP108849.2"/>
</dbReference>
<evidence type="ECO:0000313" key="6">
    <source>
        <dbReference type="Proteomes" id="UP001432209"/>
    </source>
</evidence>
<evidence type="ECO:0000259" key="4">
    <source>
        <dbReference type="Pfam" id="PF03358"/>
    </source>
</evidence>
<feature type="domain" description="NADPH-dependent FMN reductase-like" evidence="4">
    <location>
        <begin position="3"/>
        <end position="151"/>
    </location>
</feature>
<keyword evidence="2" id="KW-0288">FMN</keyword>
<organism evidence="5 6">
    <name type="scientific">Streptomyces niveus</name>
    <name type="common">Streptomyces spheroides</name>
    <dbReference type="NCBI Taxonomy" id="193462"/>
    <lineage>
        <taxon>Bacteria</taxon>
        <taxon>Bacillati</taxon>
        <taxon>Actinomycetota</taxon>
        <taxon>Actinomycetes</taxon>
        <taxon>Kitasatosporales</taxon>
        <taxon>Streptomycetaceae</taxon>
        <taxon>Streptomyces</taxon>
    </lineage>
</organism>
<keyword evidence="1" id="KW-0285">Flavoprotein</keyword>
<evidence type="ECO:0000256" key="3">
    <source>
        <dbReference type="ARBA" id="ARBA00023002"/>
    </source>
</evidence>
<dbReference type="GeneID" id="91346570"/>
<dbReference type="InterPro" id="IPR029039">
    <property type="entry name" value="Flavoprotein-like_sf"/>
</dbReference>
<dbReference type="PANTHER" id="PTHR43408:SF2">
    <property type="entry name" value="FMN REDUCTASE (NADPH)"/>
    <property type="match status" value="1"/>
</dbReference>
<dbReference type="SUPFAM" id="SSF52218">
    <property type="entry name" value="Flavoproteins"/>
    <property type="match status" value="1"/>
</dbReference>
<accession>A0ABZ1ZZZ2</accession>
<dbReference type="InterPro" id="IPR051814">
    <property type="entry name" value="NAD(P)H-dep_FMN_reductase"/>
</dbReference>
<protein>
    <submittedName>
        <fullName evidence="5">NAD(P)H-dependent oxidoreductase</fullName>
    </submittedName>
</protein>
<dbReference type="Gene3D" id="3.40.50.360">
    <property type="match status" value="1"/>
</dbReference>
<evidence type="ECO:0000256" key="1">
    <source>
        <dbReference type="ARBA" id="ARBA00022630"/>
    </source>
</evidence>
<keyword evidence="3" id="KW-0560">Oxidoreductase</keyword>
<name>A0ABZ1ZZZ2_STRNV</name>
<dbReference type="NCBIfam" id="TIGR04037">
    <property type="entry name" value="LLM_duo_CE1759"/>
    <property type="match status" value="1"/>
</dbReference>
<dbReference type="InterPro" id="IPR005025">
    <property type="entry name" value="FMN_Rdtase-like_dom"/>
</dbReference>
<proteinExistence type="predicted"/>
<dbReference type="Proteomes" id="UP001432209">
    <property type="component" value="Chromosome"/>
</dbReference>
<dbReference type="EMBL" id="CP109495">
    <property type="protein sequence ID" value="WUX50600.1"/>
    <property type="molecule type" value="Genomic_DNA"/>
</dbReference>
<gene>
    <name evidence="5" type="ORF">OG442_02970</name>
</gene>
<dbReference type="Pfam" id="PF03358">
    <property type="entry name" value="FMN_red"/>
    <property type="match status" value="1"/>
</dbReference>
<evidence type="ECO:0000256" key="2">
    <source>
        <dbReference type="ARBA" id="ARBA00022643"/>
    </source>
</evidence>
<keyword evidence="6" id="KW-1185">Reference proteome</keyword>
<evidence type="ECO:0000313" key="5">
    <source>
        <dbReference type="EMBL" id="WUX50600.1"/>
    </source>
</evidence>
<sequence>MTTKITIITGGLREPSSTRMLANRLEAAVRTQLTAAGSTVESSFVELRPLGHAIIDAMFSGFPAAPLEEAFGTVADADGVIAVTPAFNASFSGLFKSFFDVLPEETLSDMPVLMGATGGTERHSLVLEHALRPMFSYLHAIVSSRGVYAATDDFGSQSDGAVLRDRINAAAADYARLVRGCGPHRRRDAFGEGAAAMEQLLGRDQS</sequence>
<reference evidence="5" key="1">
    <citation type="submission" date="2022-10" db="EMBL/GenBank/DDBJ databases">
        <title>The complete genomes of actinobacterial strains from the NBC collection.</title>
        <authorList>
            <person name="Joergensen T.S."/>
            <person name="Alvarez Arevalo M."/>
            <person name="Sterndorff E.B."/>
            <person name="Faurdal D."/>
            <person name="Vuksanovic O."/>
            <person name="Mourched A.-S."/>
            <person name="Charusanti P."/>
            <person name="Shaw S."/>
            <person name="Blin K."/>
            <person name="Weber T."/>
        </authorList>
    </citation>
    <scope>NUCLEOTIDE SEQUENCE</scope>
    <source>
        <strain evidence="5">NBC_01432</strain>
    </source>
</reference>